<accession>B9M8E5</accession>
<dbReference type="PANTHER" id="PTHR11908:SF132">
    <property type="entry name" value="ALDEHYDE OXIDASE 1-RELATED"/>
    <property type="match status" value="1"/>
</dbReference>
<dbReference type="InterPro" id="IPR008274">
    <property type="entry name" value="AldOxase/xan_DH_MoCoBD1"/>
</dbReference>
<dbReference type="STRING" id="316067.Geob_0106"/>
<keyword evidence="1" id="KW-0500">Molybdenum</keyword>
<sequence length="767" mass="84405">MSDTHKVIGRSVPRIDGPDKVTGGAKYTGDLKFPNMLYGKILTSPYAHARIVSIDTSAAEALPGVKAVITHKDVPELKYGLSPARWDENIFCIDKVRFVGDKVAAVACVDEETCYKAMKLIKVEYEELPAVLDFRHAMDEGQPLVHEEYERNINTEIHQEFGDVEKALAEAHHVRTDVFVGQRTYQTPIEPHSSISMWEGEKLTIYASTQSPHYFQYYIAREFGMPMGDVRIIKPYLGGGFGGKLEPTGLEFAGAVLAKRTGRPVRTFYDRAEMFAHNRGRHAQYMEITTGVDKDGKILAAKANFVMDGGAYTSLGIASAYYAGALLPMTYEFDNYQFDMFRVYTNLPACGAQRGHGAPQPKYAFESHLDNVAADLGIDPMDIRIRNARRADTVTPNDFQVNSCKMRECLERAREISGWDEKKKNLPHGRGIGVATGSFVTGAGYPIYRTDLPHAAAFIKVHEDGTAATLYTGSVDIGQGSDTILCQMAAEAMGYRYEQMKIVAADTEITPLDFGAYASRQTYMSGAAVKQAGEEIKKQLLEMASTMLSLPADDLECEEGVIFSKSRTGKSVTFEEAARRHFVLKGPLLGRGAYTPPKLGGSFKGAAVGTSPAYSFGAQVGEVSIDKETGEISVVGIWDVHDCGKVINPRLLHGQVHGALYMGMGESVWEEVLFDDKGRIKNAELANYRLLTAMDMPPIQSEVVDSIEPSGPWGVKEIGEGSTNPTLGMFSNAIFDAMGVRVNSLPLTYEKVWRALKEKREREEAKA</sequence>
<dbReference type="KEGG" id="geo:Geob_0106"/>
<dbReference type="InterPro" id="IPR000674">
    <property type="entry name" value="Ald_Oxase/Xan_DH_a/b"/>
</dbReference>
<dbReference type="InterPro" id="IPR046867">
    <property type="entry name" value="AldOxase/xan_DH_MoCoBD2"/>
</dbReference>
<proteinExistence type="predicted"/>
<keyword evidence="2" id="KW-0560">Oxidoreductase</keyword>
<evidence type="ECO:0000259" key="3">
    <source>
        <dbReference type="SMART" id="SM01008"/>
    </source>
</evidence>
<dbReference type="InterPro" id="IPR016208">
    <property type="entry name" value="Ald_Oxase/xanthine_DH-like"/>
</dbReference>
<dbReference type="InterPro" id="IPR036856">
    <property type="entry name" value="Ald_Oxase/Xan_DH_a/b_sf"/>
</dbReference>
<dbReference type="EMBL" id="CP001390">
    <property type="protein sequence ID" value="ACM18480.1"/>
    <property type="molecule type" value="Genomic_DNA"/>
</dbReference>
<reference evidence="4 5" key="1">
    <citation type="submission" date="2009-01" db="EMBL/GenBank/DDBJ databases">
        <title>Complete sequence of Geobacter sp. FRC-32.</title>
        <authorList>
            <consortium name="US DOE Joint Genome Institute"/>
            <person name="Lucas S."/>
            <person name="Copeland A."/>
            <person name="Lapidus A."/>
            <person name="Glavina del Rio T."/>
            <person name="Dalin E."/>
            <person name="Tice H."/>
            <person name="Bruce D."/>
            <person name="Goodwin L."/>
            <person name="Pitluck S."/>
            <person name="Saunders E."/>
            <person name="Brettin T."/>
            <person name="Detter J.C."/>
            <person name="Han C."/>
            <person name="Larimer F."/>
            <person name="Land M."/>
            <person name="Hauser L."/>
            <person name="Kyrpides N."/>
            <person name="Ovchinnikova G."/>
            <person name="Kostka J."/>
            <person name="Richardson P."/>
        </authorList>
    </citation>
    <scope>NUCLEOTIDE SEQUENCE [LARGE SCALE GENOMIC DNA]</scope>
    <source>
        <strain evidence="5">DSM 22248 / JCM 15807 / FRC-32</strain>
    </source>
</reference>
<dbReference type="AlphaFoldDB" id="B9M8E5"/>
<dbReference type="Gene3D" id="3.90.1170.50">
    <property type="entry name" value="Aldehyde oxidase/xanthine dehydrogenase, a/b hammerhead"/>
    <property type="match status" value="1"/>
</dbReference>
<dbReference type="GO" id="GO:0016491">
    <property type="term" value="F:oxidoreductase activity"/>
    <property type="evidence" value="ECO:0007669"/>
    <property type="project" value="UniProtKB-KW"/>
</dbReference>
<evidence type="ECO:0000256" key="2">
    <source>
        <dbReference type="ARBA" id="ARBA00023002"/>
    </source>
</evidence>
<dbReference type="eggNOG" id="COG1529">
    <property type="taxonomic scope" value="Bacteria"/>
</dbReference>
<feature type="domain" description="Aldehyde oxidase/xanthine dehydrogenase a/b hammerhead" evidence="3">
    <location>
        <begin position="22"/>
        <end position="129"/>
    </location>
</feature>
<dbReference type="PANTHER" id="PTHR11908">
    <property type="entry name" value="XANTHINE DEHYDROGENASE"/>
    <property type="match status" value="1"/>
</dbReference>
<keyword evidence="5" id="KW-1185">Reference proteome</keyword>
<dbReference type="SUPFAM" id="SSF54665">
    <property type="entry name" value="CO dehydrogenase molybdoprotein N-domain-like"/>
    <property type="match status" value="1"/>
</dbReference>
<dbReference type="InterPro" id="IPR017607">
    <property type="entry name" value="4hydrxbenzoyl-CoA_Rdtase_asu"/>
</dbReference>
<dbReference type="NCBIfam" id="TIGR03194">
    <property type="entry name" value="4hydrxCoA_A"/>
    <property type="match status" value="1"/>
</dbReference>
<dbReference type="Pfam" id="PF01315">
    <property type="entry name" value="Ald_Xan_dh_C"/>
    <property type="match status" value="1"/>
</dbReference>
<evidence type="ECO:0000313" key="5">
    <source>
        <dbReference type="Proteomes" id="UP000007721"/>
    </source>
</evidence>
<dbReference type="RefSeq" id="WP_012645209.1">
    <property type="nucleotide sequence ID" value="NC_011979.1"/>
</dbReference>
<dbReference type="Pfam" id="PF20256">
    <property type="entry name" value="MoCoBD_2"/>
    <property type="match status" value="1"/>
</dbReference>
<gene>
    <name evidence="4" type="primary">pcmT</name>
    <name evidence="4" type="ordered locus">Geob_0106</name>
</gene>
<evidence type="ECO:0000313" key="4">
    <source>
        <dbReference type="EMBL" id="ACM18480.1"/>
    </source>
</evidence>
<dbReference type="GO" id="GO:0005506">
    <property type="term" value="F:iron ion binding"/>
    <property type="evidence" value="ECO:0007669"/>
    <property type="project" value="InterPro"/>
</dbReference>
<dbReference type="SUPFAM" id="SSF56003">
    <property type="entry name" value="Molybdenum cofactor-binding domain"/>
    <property type="match status" value="1"/>
</dbReference>
<dbReference type="Pfam" id="PF02738">
    <property type="entry name" value="MoCoBD_1"/>
    <property type="match status" value="1"/>
</dbReference>
<evidence type="ECO:0000256" key="1">
    <source>
        <dbReference type="ARBA" id="ARBA00022505"/>
    </source>
</evidence>
<dbReference type="SMART" id="SM01008">
    <property type="entry name" value="Ald_Xan_dh_C"/>
    <property type="match status" value="1"/>
</dbReference>
<dbReference type="Proteomes" id="UP000007721">
    <property type="component" value="Chromosome"/>
</dbReference>
<dbReference type="InterPro" id="IPR037165">
    <property type="entry name" value="AldOxase/xan_DH_Mopterin-bd_sf"/>
</dbReference>
<organism evidence="4 5">
    <name type="scientific">Geotalea daltonii (strain DSM 22248 / JCM 15807 / FRC-32)</name>
    <name type="common">Geobacter daltonii</name>
    <dbReference type="NCBI Taxonomy" id="316067"/>
    <lineage>
        <taxon>Bacteria</taxon>
        <taxon>Pseudomonadati</taxon>
        <taxon>Thermodesulfobacteriota</taxon>
        <taxon>Desulfuromonadia</taxon>
        <taxon>Geobacterales</taxon>
        <taxon>Geobacteraceae</taxon>
        <taxon>Geotalea</taxon>
    </lineage>
</organism>
<name>B9M8E5_GEODF</name>
<protein>
    <submittedName>
        <fullName evidence="4">4-hydroxybenzoyl-CoA reductase, (Molybdopterin cytosine dinucleotide)-oxothiomolybdenum-binding subunit</fullName>
    </submittedName>
</protein>
<dbReference type="OrthoDB" id="9775084at2"/>
<dbReference type="Gene3D" id="3.30.365.10">
    <property type="entry name" value="Aldehyde oxidase/xanthine dehydrogenase, molybdopterin binding domain"/>
    <property type="match status" value="4"/>
</dbReference>
<dbReference type="HOGENOM" id="CLU_001681_2_1_7"/>